<name>A0A9D3NLN1_9TELE</name>
<organism evidence="1 2">
    <name type="scientific">Hemibagrus wyckioides</name>
    <dbReference type="NCBI Taxonomy" id="337641"/>
    <lineage>
        <taxon>Eukaryota</taxon>
        <taxon>Metazoa</taxon>
        <taxon>Chordata</taxon>
        <taxon>Craniata</taxon>
        <taxon>Vertebrata</taxon>
        <taxon>Euteleostomi</taxon>
        <taxon>Actinopterygii</taxon>
        <taxon>Neopterygii</taxon>
        <taxon>Teleostei</taxon>
        <taxon>Ostariophysi</taxon>
        <taxon>Siluriformes</taxon>
        <taxon>Bagridae</taxon>
        <taxon>Hemibagrus</taxon>
    </lineage>
</organism>
<comment type="caution">
    <text evidence="1">The sequence shown here is derived from an EMBL/GenBank/DDBJ whole genome shotgun (WGS) entry which is preliminary data.</text>
</comment>
<protein>
    <submittedName>
        <fullName evidence="1">Uncharacterized protein</fullName>
    </submittedName>
</protein>
<sequence>MLKVYKGIVNFDFERLHAEKKGSKRRILFFSKFWSFPIYTETMSSVNSAACLLARNHFYQNVSPTNKVQPVYTFPGSLSQGRQRQESVWKTASSHRGLSGQEPRRWVLSLVWKSPLSRPALSKRLKSDDHVIK</sequence>
<dbReference type="AlphaFoldDB" id="A0A9D3NLN1"/>
<evidence type="ECO:0000313" key="2">
    <source>
        <dbReference type="Proteomes" id="UP000824219"/>
    </source>
</evidence>
<dbReference type="Proteomes" id="UP000824219">
    <property type="component" value="Linkage Group LG15"/>
</dbReference>
<gene>
    <name evidence="1" type="ORF">KOW79_012819</name>
</gene>
<proteinExistence type="predicted"/>
<accession>A0A9D3NLN1</accession>
<dbReference type="EMBL" id="JAHKSW010000015">
    <property type="protein sequence ID" value="KAG7323117.1"/>
    <property type="molecule type" value="Genomic_DNA"/>
</dbReference>
<dbReference type="OrthoDB" id="8854917at2759"/>
<evidence type="ECO:0000313" key="1">
    <source>
        <dbReference type="EMBL" id="KAG7323117.1"/>
    </source>
</evidence>
<keyword evidence="2" id="KW-1185">Reference proteome</keyword>
<reference evidence="1 2" key="1">
    <citation type="submission" date="2021-06" db="EMBL/GenBank/DDBJ databases">
        <title>Chromosome-level genome assembly of the red-tail catfish (Hemibagrus wyckioides).</title>
        <authorList>
            <person name="Shao F."/>
        </authorList>
    </citation>
    <scope>NUCLEOTIDE SEQUENCE [LARGE SCALE GENOMIC DNA]</scope>
    <source>
        <strain evidence="1">EC202008001</strain>
        <tissue evidence="1">Blood</tissue>
    </source>
</reference>